<comment type="subcellular location">
    <subcellularLocation>
        <location evidence="1">Chromosome</location>
        <location evidence="1">Telomere</location>
    </subcellularLocation>
</comment>
<protein>
    <recommendedName>
        <fullName evidence="5">CST complex subunit Stn1 N-terminal domain-containing protein</fullName>
    </recommendedName>
</protein>
<gene>
    <name evidence="6" type="ORF">K490DRAFT_37499</name>
</gene>
<proteinExistence type="predicted"/>
<evidence type="ECO:0000313" key="7">
    <source>
        <dbReference type="Proteomes" id="UP000799776"/>
    </source>
</evidence>
<accession>A0A6A5YEH3</accession>
<dbReference type="CDD" id="cd03524">
    <property type="entry name" value="RPA2_OBF_family"/>
    <property type="match status" value="1"/>
</dbReference>
<dbReference type="Gene3D" id="2.40.50.140">
    <property type="entry name" value="Nucleic acid-binding proteins"/>
    <property type="match status" value="1"/>
</dbReference>
<reference evidence="6" key="1">
    <citation type="journal article" date="2020" name="Stud. Mycol.">
        <title>101 Dothideomycetes genomes: a test case for predicting lifestyles and emergence of pathogens.</title>
        <authorList>
            <person name="Haridas S."/>
            <person name="Albert R."/>
            <person name="Binder M."/>
            <person name="Bloem J."/>
            <person name="Labutti K."/>
            <person name="Salamov A."/>
            <person name="Andreopoulos B."/>
            <person name="Baker S."/>
            <person name="Barry K."/>
            <person name="Bills G."/>
            <person name="Bluhm B."/>
            <person name="Cannon C."/>
            <person name="Castanera R."/>
            <person name="Culley D."/>
            <person name="Daum C."/>
            <person name="Ezra D."/>
            <person name="Gonzalez J."/>
            <person name="Henrissat B."/>
            <person name="Kuo A."/>
            <person name="Liang C."/>
            <person name="Lipzen A."/>
            <person name="Lutzoni F."/>
            <person name="Magnuson J."/>
            <person name="Mondo S."/>
            <person name="Nolan M."/>
            <person name="Ohm R."/>
            <person name="Pangilinan J."/>
            <person name="Park H.-J."/>
            <person name="Ramirez L."/>
            <person name="Alfaro M."/>
            <person name="Sun H."/>
            <person name="Tritt A."/>
            <person name="Yoshinaga Y."/>
            <person name="Zwiers L.-H."/>
            <person name="Turgeon B."/>
            <person name="Goodwin S."/>
            <person name="Spatafora J."/>
            <person name="Crous P."/>
            <person name="Grigoriev I."/>
        </authorList>
    </citation>
    <scope>NUCLEOTIDE SEQUENCE</scope>
    <source>
        <strain evidence="6">CBS 121410</strain>
    </source>
</reference>
<dbReference type="Pfam" id="PF10451">
    <property type="entry name" value="Stn1"/>
    <property type="match status" value="1"/>
</dbReference>
<dbReference type="SUPFAM" id="SSF50249">
    <property type="entry name" value="Nucleic acid-binding proteins"/>
    <property type="match status" value="1"/>
</dbReference>
<evidence type="ECO:0000313" key="6">
    <source>
        <dbReference type="EMBL" id="KAF2089370.1"/>
    </source>
</evidence>
<organism evidence="6 7">
    <name type="scientific">Saccharata proteae CBS 121410</name>
    <dbReference type="NCBI Taxonomy" id="1314787"/>
    <lineage>
        <taxon>Eukaryota</taxon>
        <taxon>Fungi</taxon>
        <taxon>Dikarya</taxon>
        <taxon>Ascomycota</taxon>
        <taxon>Pezizomycotina</taxon>
        <taxon>Dothideomycetes</taxon>
        <taxon>Dothideomycetes incertae sedis</taxon>
        <taxon>Botryosphaeriales</taxon>
        <taxon>Saccharataceae</taxon>
        <taxon>Saccharata</taxon>
    </lineage>
</organism>
<dbReference type="AlphaFoldDB" id="A0A6A5YEH3"/>
<keyword evidence="7" id="KW-1185">Reference proteome</keyword>
<feature type="region of interest" description="Disordered" evidence="4">
    <location>
        <begin position="210"/>
        <end position="230"/>
    </location>
</feature>
<dbReference type="Proteomes" id="UP000799776">
    <property type="component" value="Unassembled WGS sequence"/>
</dbReference>
<evidence type="ECO:0000256" key="1">
    <source>
        <dbReference type="ARBA" id="ARBA00004574"/>
    </source>
</evidence>
<dbReference type="EMBL" id="ML978714">
    <property type="protein sequence ID" value="KAF2089370.1"/>
    <property type="molecule type" value="Genomic_DNA"/>
</dbReference>
<sequence length="259" mass="30479">MSNGTSKQPFEFYPDRFFRVSPTWNSWVKIRAADVHALREVPDNFRTPRRTYFHLNHPIRFVRLVGPIVAIDDINSWLTTFTIDDGSGATIEVAVRRLSSDITDAIDCPSNTVVDNVHVDSRLGVFDLRVDETVLDIGTVVNIKCTLTNYRKMMQLELQRVKIVRDTTEEARAWGELADFYETVLGKPWVVTAEDVRAIEKEERREAREVREKERKLKERNEKKKVWKERHEERMKVHEEKLERRRKREEDKLMVGALV</sequence>
<keyword evidence="2" id="KW-0158">Chromosome</keyword>
<evidence type="ECO:0000256" key="2">
    <source>
        <dbReference type="ARBA" id="ARBA00022454"/>
    </source>
</evidence>
<name>A0A6A5YEH3_9PEZI</name>
<dbReference type="OrthoDB" id="77828at2759"/>
<evidence type="ECO:0000256" key="3">
    <source>
        <dbReference type="ARBA" id="ARBA00022895"/>
    </source>
</evidence>
<evidence type="ECO:0000256" key="4">
    <source>
        <dbReference type="SAM" id="MobiDB-lite"/>
    </source>
</evidence>
<dbReference type="InterPro" id="IPR018856">
    <property type="entry name" value="Stn1_N"/>
</dbReference>
<feature type="domain" description="CST complex subunit Stn1 N-terminal" evidence="5">
    <location>
        <begin position="47"/>
        <end position="221"/>
    </location>
</feature>
<dbReference type="InterPro" id="IPR012340">
    <property type="entry name" value="NA-bd_OB-fold"/>
</dbReference>
<keyword evidence="3" id="KW-0779">Telomere</keyword>
<evidence type="ECO:0000259" key="5">
    <source>
        <dbReference type="Pfam" id="PF10451"/>
    </source>
</evidence>
<dbReference type="GO" id="GO:0000781">
    <property type="term" value="C:chromosome, telomeric region"/>
    <property type="evidence" value="ECO:0007669"/>
    <property type="project" value="UniProtKB-SubCell"/>
</dbReference>